<dbReference type="InterPro" id="IPR036909">
    <property type="entry name" value="Cyt_c-like_dom_sf"/>
</dbReference>
<evidence type="ECO:0000259" key="7">
    <source>
        <dbReference type="PROSITE" id="PS51007"/>
    </source>
</evidence>
<dbReference type="Gene3D" id="1.10.760.10">
    <property type="entry name" value="Cytochrome c-like domain"/>
    <property type="match status" value="1"/>
</dbReference>
<comment type="caution">
    <text evidence="8">The sequence shown here is derived from an EMBL/GenBank/DDBJ whole genome shotgun (WGS) entry which is preliminary data.</text>
</comment>
<dbReference type="GO" id="GO:0005506">
    <property type="term" value="F:iron ion binding"/>
    <property type="evidence" value="ECO:0007669"/>
    <property type="project" value="InterPro"/>
</dbReference>
<dbReference type="InterPro" id="IPR009056">
    <property type="entry name" value="Cyt_c-like_dom"/>
</dbReference>
<evidence type="ECO:0000256" key="5">
    <source>
        <dbReference type="ARBA" id="ARBA00023004"/>
    </source>
</evidence>
<dbReference type="GO" id="GO:0009055">
    <property type="term" value="F:electron transfer activity"/>
    <property type="evidence" value="ECO:0007669"/>
    <property type="project" value="InterPro"/>
</dbReference>
<dbReference type="Proteomes" id="UP000019276">
    <property type="component" value="Unassembled WGS sequence"/>
</dbReference>
<gene>
    <name evidence="8" type="ORF">DS2_00535</name>
</gene>
<dbReference type="RefSeq" id="WP_035012625.1">
    <property type="nucleotide sequence ID" value="NZ_ARZY01000001.1"/>
</dbReference>
<dbReference type="AlphaFoldDB" id="W7QGU9"/>
<dbReference type="SUPFAM" id="SSF46626">
    <property type="entry name" value="Cytochrome c"/>
    <property type="match status" value="1"/>
</dbReference>
<dbReference type="Pfam" id="PF13442">
    <property type="entry name" value="Cytochrome_CBB3"/>
    <property type="match status" value="1"/>
</dbReference>
<evidence type="ECO:0000256" key="4">
    <source>
        <dbReference type="ARBA" id="ARBA00022982"/>
    </source>
</evidence>
<keyword evidence="2 6" id="KW-0349">Heme</keyword>
<evidence type="ECO:0000313" key="9">
    <source>
        <dbReference type="Proteomes" id="UP000019276"/>
    </source>
</evidence>
<keyword evidence="3 6" id="KW-0479">Metal-binding</keyword>
<evidence type="ECO:0000256" key="2">
    <source>
        <dbReference type="ARBA" id="ARBA00022617"/>
    </source>
</evidence>
<dbReference type="PROSITE" id="PS51257">
    <property type="entry name" value="PROKAR_LIPOPROTEIN"/>
    <property type="match status" value="1"/>
</dbReference>
<reference evidence="8 9" key="1">
    <citation type="journal article" date="2014" name="Genome Announc.">
        <title>Draft Genome Sequence of the Agar-Degrading Bacterium Catenovulum sp. Strain DS-2, Isolated from Intestines of Haliotis diversicolor.</title>
        <authorList>
            <person name="Shan D."/>
            <person name="Li X."/>
            <person name="Gu Z."/>
            <person name="Wei G."/>
            <person name="Gao Z."/>
            <person name="Shao Z."/>
        </authorList>
    </citation>
    <scope>NUCLEOTIDE SEQUENCE [LARGE SCALE GENOMIC DNA]</scope>
    <source>
        <strain evidence="8 9">DS-2</strain>
    </source>
</reference>
<evidence type="ECO:0000313" key="8">
    <source>
        <dbReference type="EMBL" id="EWH12164.1"/>
    </source>
</evidence>
<dbReference type="OrthoDB" id="9814708at2"/>
<dbReference type="EMBL" id="ARZY01000001">
    <property type="protein sequence ID" value="EWH12164.1"/>
    <property type="molecule type" value="Genomic_DNA"/>
</dbReference>
<protein>
    <submittedName>
        <fullName evidence="8">Cytochrome c5</fullName>
    </submittedName>
</protein>
<dbReference type="PROSITE" id="PS51007">
    <property type="entry name" value="CYTC"/>
    <property type="match status" value="1"/>
</dbReference>
<evidence type="ECO:0000256" key="3">
    <source>
        <dbReference type="ARBA" id="ARBA00022723"/>
    </source>
</evidence>
<dbReference type="STRING" id="1328313.DS2_00535"/>
<sequence>MKISAYPSIAVVAILLSACSESPEQVALEQGKAIWEGTCAVCHAQGLAGSPPIGNKKMWAKRIEKGLPVLFEHAKNGFSGETGLMPPRGGNEDLTDHQVELAVKYMVSQSQ</sequence>
<dbReference type="PANTHER" id="PTHR40942:SF4">
    <property type="entry name" value="CYTOCHROME C5"/>
    <property type="match status" value="1"/>
</dbReference>
<name>W7QGU9_9ALTE</name>
<keyword evidence="4" id="KW-0249">Electron transport</keyword>
<keyword evidence="9" id="KW-1185">Reference proteome</keyword>
<dbReference type="GO" id="GO:0020037">
    <property type="term" value="F:heme binding"/>
    <property type="evidence" value="ECO:0007669"/>
    <property type="project" value="InterPro"/>
</dbReference>
<evidence type="ECO:0000256" key="6">
    <source>
        <dbReference type="PROSITE-ProRule" id="PRU00433"/>
    </source>
</evidence>
<dbReference type="eggNOG" id="COG3245">
    <property type="taxonomic scope" value="Bacteria"/>
</dbReference>
<feature type="domain" description="Cytochrome c" evidence="7">
    <location>
        <begin position="26"/>
        <end position="110"/>
    </location>
</feature>
<dbReference type="PRINTS" id="PR00607">
    <property type="entry name" value="CYTCHROMECIE"/>
</dbReference>
<dbReference type="PANTHER" id="PTHR40942">
    <property type="match status" value="1"/>
</dbReference>
<proteinExistence type="predicted"/>
<dbReference type="InterPro" id="IPR002323">
    <property type="entry name" value="Cyt_CIE"/>
</dbReference>
<evidence type="ECO:0000256" key="1">
    <source>
        <dbReference type="ARBA" id="ARBA00022448"/>
    </source>
</evidence>
<accession>W7QGU9</accession>
<keyword evidence="1" id="KW-0813">Transport</keyword>
<keyword evidence="5 6" id="KW-0408">Iron</keyword>
<organism evidence="8 9">
    <name type="scientific">Catenovulum agarivorans DS-2</name>
    <dbReference type="NCBI Taxonomy" id="1328313"/>
    <lineage>
        <taxon>Bacteria</taxon>
        <taxon>Pseudomonadati</taxon>
        <taxon>Pseudomonadota</taxon>
        <taxon>Gammaproteobacteria</taxon>
        <taxon>Alteromonadales</taxon>
        <taxon>Alteromonadaceae</taxon>
        <taxon>Catenovulum</taxon>
    </lineage>
</organism>